<evidence type="ECO:0008006" key="3">
    <source>
        <dbReference type="Google" id="ProtNLM"/>
    </source>
</evidence>
<dbReference type="EMBL" id="BJYG01000065">
    <property type="protein sequence ID" value="GEN65007.1"/>
    <property type="molecule type" value="Genomic_DNA"/>
</dbReference>
<proteinExistence type="predicted"/>
<dbReference type="Proteomes" id="UP000321746">
    <property type="component" value="Unassembled WGS sequence"/>
</dbReference>
<accession>A0A511XPY6</accession>
<evidence type="ECO:0000313" key="1">
    <source>
        <dbReference type="EMBL" id="GEN65007.1"/>
    </source>
</evidence>
<keyword evidence="2" id="KW-1185">Reference proteome</keyword>
<name>A0A511XPY6_9PROT</name>
<dbReference type="RefSeq" id="WP_146892463.1">
    <property type="nucleotide sequence ID" value="NZ_BJYG01000065.1"/>
</dbReference>
<dbReference type="Gene3D" id="3.40.30.10">
    <property type="entry name" value="Glutaredoxin"/>
    <property type="match status" value="1"/>
</dbReference>
<reference evidence="1 2" key="1">
    <citation type="submission" date="2019-07" db="EMBL/GenBank/DDBJ databases">
        <title>Whole genome shotgun sequence of Acetobacter oeni NBRC 105207.</title>
        <authorList>
            <person name="Hosoyama A."/>
            <person name="Uohara A."/>
            <person name="Ohji S."/>
            <person name="Ichikawa N."/>
        </authorList>
    </citation>
    <scope>NUCLEOTIDE SEQUENCE [LARGE SCALE GENOMIC DNA]</scope>
    <source>
        <strain evidence="1 2">NBRC 105207</strain>
    </source>
</reference>
<dbReference type="PANTHER" id="PTHR33875:SF2">
    <property type="entry name" value="ACR183CP"/>
    <property type="match status" value="1"/>
</dbReference>
<sequence length="187" mass="20424">MPQSPSPFHADPLVWGQGPTVFEAFLEPTCPFSVRAFNKLDDLLQQAGSDKLTIKIRMQSQPWHLFSGIIVRCILAASTLEGGRETAKKVMAAVGAHREEFEFVSHCAGPNMDATPNDIIARLETYSGVALARAFAVPELQAVIKWHCKYSRQNGIHVSPTFMVDGLIAPAISSGDSVEDWIGKIFG</sequence>
<protein>
    <recommendedName>
        <fullName evidence="3">Thioredoxin</fullName>
    </recommendedName>
</protein>
<evidence type="ECO:0000313" key="2">
    <source>
        <dbReference type="Proteomes" id="UP000321746"/>
    </source>
</evidence>
<dbReference type="PANTHER" id="PTHR33875">
    <property type="entry name" value="OS09G0542200 PROTEIN"/>
    <property type="match status" value="1"/>
</dbReference>
<gene>
    <name evidence="1" type="ORF">AOE01nite_32310</name>
</gene>
<comment type="caution">
    <text evidence="1">The sequence shown here is derived from an EMBL/GenBank/DDBJ whole genome shotgun (WGS) entry which is preliminary data.</text>
</comment>
<dbReference type="OrthoDB" id="6399456at2"/>
<dbReference type="AlphaFoldDB" id="A0A511XPY6"/>
<organism evidence="1 2">
    <name type="scientific">Acetobacter oeni</name>
    <dbReference type="NCBI Taxonomy" id="304077"/>
    <lineage>
        <taxon>Bacteria</taxon>
        <taxon>Pseudomonadati</taxon>
        <taxon>Pseudomonadota</taxon>
        <taxon>Alphaproteobacteria</taxon>
        <taxon>Acetobacterales</taxon>
        <taxon>Acetobacteraceae</taxon>
        <taxon>Acetobacter</taxon>
    </lineage>
</organism>
<dbReference type="InterPro" id="IPR036249">
    <property type="entry name" value="Thioredoxin-like_sf"/>
</dbReference>
<dbReference type="SUPFAM" id="SSF52833">
    <property type="entry name" value="Thioredoxin-like"/>
    <property type="match status" value="1"/>
</dbReference>